<evidence type="ECO:0000313" key="1">
    <source>
        <dbReference type="EMBL" id="KAI3745885.1"/>
    </source>
</evidence>
<evidence type="ECO:0000313" key="2">
    <source>
        <dbReference type="Proteomes" id="UP001055879"/>
    </source>
</evidence>
<reference evidence="2" key="1">
    <citation type="journal article" date="2022" name="Mol. Ecol. Resour.">
        <title>The genomes of chicory, endive, great burdock and yacon provide insights into Asteraceae palaeo-polyploidization history and plant inulin production.</title>
        <authorList>
            <person name="Fan W."/>
            <person name="Wang S."/>
            <person name="Wang H."/>
            <person name="Wang A."/>
            <person name="Jiang F."/>
            <person name="Liu H."/>
            <person name="Zhao H."/>
            <person name="Xu D."/>
            <person name="Zhang Y."/>
        </authorList>
    </citation>
    <scope>NUCLEOTIDE SEQUENCE [LARGE SCALE GENOMIC DNA]</scope>
    <source>
        <strain evidence="2">cv. Niubang</strain>
    </source>
</reference>
<proteinExistence type="predicted"/>
<dbReference type="Proteomes" id="UP001055879">
    <property type="component" value="Linkage Group LG03"/>
</dbReference>
<accession>A0ACB9DHI3</accession>
<reference evidence="1 2" key="2">
    <citation type="journal article" date="2022" name="Mol. Ecol. Resour.">
        <title>The genomes of chicory, endive, great burdock and yacon provide insights into Asteraceae paleo-polyploidization history and plant inulin production.</title>
        <authorList>
            <person name="Fan W."/>
            <person name="Wang S."/>
            <person name="Wang H."/>
            <person name="Wang A."/>
            <person name="Jiang F."/>
            <person name="Liu H."/>
            <person name="Zhao H."/>
            <person name="Xu D."/>
            <person name="Zhang Y."/>
        </authorList>
    </citation>
    <scope>NUCLEOTIDE SEQUENCE [LARGE SCALE GENOMIC DNA]</scope>
    <source>
        <strain evidence="2">cv. Niubang</strain>
    </source>
</reference>
<gene>
    <name evidence="1" type="ORF">L6452_08296</name>
</gene>
<keyword evidence="2" id="KW-1185">Reference proteome</keyword>
<sequence>MFIVYAMDISVKGVSFPPLSVVVVSLVVWLVSSSSVRFRFLYCYLSPLPAATGTESSPTSDHTKLTRLKIIKRKLLTGDTCVGGGTSTSNEVQQLAERRTKKKSDVLVSEQVENENSGTHNVGLPVVEDTSIIRLWTTPYPLFTAMIKLSDEQKKCIEPFVCRSREVRHGAWMVQEPRYKECLQKMIFRRNLKEHSMKPQLGDEPNDGDEQVILGSDGKVDEIREFETPTQFFQHPDVIPAVDVAIWEEMSRKKETTSSALPLDSIPNFSLGMMQEFEENCATDGNMTVHVPEMQVSGNNKGKNIIMYDKGKGPAGSGNHICTNVVDRSSNMQTSLKTRVRASL</sequence>
<dbReference type="EMBL" id="CM042049">
    <property type="protein sequence ID" value="KAI3745885.1"/>
    <property type="molecule type" value="Genomic_DNA"/>
</dbReference>
<comment type="caution">
    <text evidence="1">The sequence shown here is derived from an EMBL/GenBank/DDBJ whole genome shotgun (WGS) entry which is preliminary data.</text>
</comment>
<name>A0ACB9DHI3_ARCLA</name>
<protein>
    <submittedName>
        <fullName evidence="1">Uncharacterized protein</fullName>
    </submittedName>
</protein>
<organism evidence="1 2">
    <name type="scientific">Arctium lappa</name>
    <name type="common">Greater burdock</name>
    <name type="synonym">Lappa major</name>
    <dbReference type="NCBI Taxonomy" id="4217"/>
    <lineage>
        <taxon>Eukaryota</taxon>
        <taxon>Viridiplantae</taxon>
        <taxon>Streptophyta</taxon>
        <taxon>Embryophyta</taxon>
        <taxon>Tracheophyta</taxon>
        <taxon>Spermatophyta</taxon>
        <taxon>Magnoliopsida</taxon>
        <taxon>eudicotyledons</taxon>
        <taxon>Gunneridae</taxon>
        <taxon>Pentapetalae</taxon>
        <taxon>asterids</taxon>
        <taxon>campanulids</taxon>
        <taxon>Asterales</taxon>
        <taxon>Asteraceae</taxon>
        <taxon>Carduoideae</taxon>
        <taxon>Cardueae</taxon>
        <taxon>Arctiinae</taxon>
        <taxon>Arctium</taxon>
    </lineage>
</organism>